<dbReference type="Proteomes" id="UP000828941">
    <property type="component" value="Chromosome 14"/>
</dbReference>
<evidence type="ECO:0000313" key="1">
    <source>
        <dbReference type="EMBL" id="KAI4296618.1"/>
    </source>
</evidence>
<name>A0ACB9KHE8_BAUVA</name>
<dbReference type="EMBL" id="CM039439">
    <property type="protein sequence ID" value="KAI4296618.1"/>
    <property type="molecule type" value="Genomic_DNA"/>
</dbReference>
<keyword evidence="2" id="KW-1185">Reference proteome</keyword>
<accession>A0ACB9KHE8</accession>
<protein>
    <submittedName>
        <fullName evidence="1">Uncharacterized protein</fullName>
    </submittedName>
</protein>
<gene>
    <name evidence="1" type="ORF">L6164_036564</name>
</gene>
<comment type="caution">
    <text evidence="1">The sequence shown here is derived from an EMBL/GenBank/DDBJ whole genome shotgun (WGS) entry which is preliminary data.</text>
</comment>
<organism evidence="1 2">
    <name type="scientific">Bauhinia variegata</name>
    <name type="common">Purple orchid tree</name>
    <name type="synonym">Phanera variegata</name>
    <dbReference type="NCBI Taxonomy" id="167791"/>
    <lineage>
        <taxon>Eukaryota</taxon>
        <taxon>Viridiplantae</taxon>
        <taxon>Streptophyta</taxon>
        <taxon>Embryophyta</taxon>
        <taxon>Tracheophyta</taxon>
        <taxon>Spermatophyta</taxon>
        <taxon>Magnoliopsida</taxon>
        <taxon>eudicotyledons</taxon>
        <taxon>Gunneridae</taxon>
        <taxon>Pentapetalae</taxon>
        <taxon>rosids</taxon>
        <taxon>fabids</taxon>
        <taxon>Fabales</taxon>
        <taxon>Fabaceae</taxon>
        <taxon>Cercidoideae</taxon>
        <taxon>Cercideae</taxon>
        <taxon>Bauhiniinae</taxon>
        <taxon>Bauhinia</taxon>
    </lineage>
</organism>
<evidence type="ECO:0000313" key="2">
    <source>
        <dbReference type="Proteomes" id="UP000828941"/>
    </source>
</evidence>
<sequence>MTSMKEEPLEEGKPQAKKARTESYVSASSVKPEVPERVVLNPADCDLDFNIGSVGLVGSALYEKGFAYCWSGARANVGITGGKYCFGCTIISEQPVDMEDTAPDQQHVCRLGISRGDNMVRNLGESEHSFGYGGTGKFSNGEKFLDYGQKFGIGDTVVCYFDLENKPLASIGFSKNGEWLGTAFLFNAGPLGLGVVDSPLKDLPWESALFPHVLLKNVVVRMQFSIEDGLVPQEGFKPWATAIEDRNFIMGPTCCDRRDCEVIMMVGLPASGKTTWAEKWVKEHPEKRYVLLGTNLILDQMKVPGLLRKNNYGERFDHLMDRATGIFNILISRAANTPRNYIIDQTNVYKSARKRKLKPFAGFQKIAVVTFPKPEELKRRSDKRFKEMGKEIPPDAVNAMLANFVLPKSKNMPGSDEFFDEVMYVELNRDESCKYLEQMKQDLASLSNNNSSMLPHGGCYRSLAGPPLQNQGSSLTGSGSHWQGSYSPIPPCNYRIPIQVNAASRETGLQGSLSSFSGVYPSNQNQHLPGAASSYGSYPNDQPSFLPRDSAAYCETYGAIPRGNVGPYSEVGGSYSGSNVEGNNNILPGAFPDPYRSGMNHPSPVANTRTEPFNYNVHGGPYPDIGGPQSNLLSSRMPTVSHTPRTTFYGTLAPYNGTPSSRPPLGNFPDNARYITQHPRYY</sequence>
<reference evidence="1 2" key="1">
    <citation type="journal article" date="2022" name="DNA Res.">
        <title>Chromosomal-level genome assembly of the orchid tree Bauhinia variegata (Leguminosae; Cercidoideae) supports the allotetraploid origin hypothesis of Bauhinia.</title>
        <authorList>
            <person name="Zhong Y."/>
            <person name="Chen Y."/>
            <person name="Zheng D."/>
            <person name="Pang J."/>
            <person name="Liu Y."/>
            <person name="Luo S."/>
            <person name="Meng S."/>
            <person name="Qian L."/>
            <person name="Wei D."/>
            <person name="Dai S."/>
            <person name="Zhou R."/>
        </authorList>
    </citation>
    <scope>NUCLEOTIDE SEQUENCE [LARGE SCALE GENOMIC DNA]</scope>
    <source>
        <strain evidence="1">BV-YZ2020</strain>
    </source>
</reference>
<proteinExistence type="predicted"/>